<proteinExistence type="predicted"/>
<keyword evidence="2" id="KW-0812">Transmembrane</keyword>
<feature type="region of interest" description="Disordered" evidence="1">
    <location>
        <begin position="137"/>
        <end position="156"/>
    </location>
</feature>
<organism evidence="4 5">
    <name type="scientific">Salvator merianae</name>
    <name type="common">Argentine black and white tegu</name>
    <name type="synonym">Tupinambis merianae</name>
    <dbReference type="NCBI Taxonomy" id="96440"/>
    <lineage>
        <taxon>Eukaryota</taxon>
        <taxon>Metazoa</taxon>
        <taxon>Chordata</taxon>
        <taxon>Craniata</taxon>
        <taxon>Vertebrata</taxon>
        <taxon>Euteleostomi</taxon>
        <taxon>Lepidosauria</taxon>
        <taxon>Squamata</taxon>
        <taxon>Bifurcata</taxon>
        <taxon>Unidentata</taxon>
        <taxon>Episquamata</taxon>
        <taxon>Laterata</taxon>
        <taxon>Teiioidea</taxon>
        <taxon>Teiidae</taxon>
        <taxon>Salvator</taxon>
    </lineage>
</organism>
<evidence type="ECO:0000256" key="1">
    <source>
        <dbReference type="SAM" id="MobiDB-lite"/>
    </source>
</evidence>
<dbReference type="GeneTree" id="ENSGT01030000235254"/>
<reference evidence="4" key="2">
    <citation type="submission" date="2025-09" db="UniProtKB">
        <authorList>
            <consortium name="Ensembl"/>
        </authorList>
    </citation>
    <scope>IDENTIFICATION</scope>
</reference>
<keyword evidence="2" id="KW-0472">Membrane</keyword>
<name>A0A8D0DYQ5_SALMN</name>
<keyword evidence="5" id="KW-1185">Reference proteome</keyword>
<feature type="chain" id="PRO_5034435576" evidence="3">
    <location>
        <begin position="24"/>
        <end position="308"/>
    </location>
</feature>
<evidence type="ECO:0000313" key="4">
    <source>
        <dbReference type="Ensembl" id="ENSSMRP00000023691.1"/>
    </source>
</evidence>
<reference evidence="4" key="1">
    <citation type="submission" date="2025-08" db="UniProtKB">
        <authorList>
            <consortium name="Ensembl"/>
        </authorList>
    </citation>
    <scope>IDENTIFICATION</scope>
</reference>
<evidence type="ECO:0000256" key="3">
    <source>
        <dbReference type="SAM" id="SignalP"/>
    </source>
</evidence>
<dbReference type="OMA" id="CAWDSSE"/>
<evidence type="ECO:0000256" key="2">
    <source>
        <dbReference type="SAM" id="Phobius"/>
    </source>
</evidence>
<accession>A0A8D0DYQ5</accession>
<dbReference type="AlphaFoldDB" id="A0A8D0DYQ5"/>
<sequence length="308" mass="33212">MEGTRRPLYKFLTFCWLLPGAFLQAPEEGQNSSSAVPSFSSWTVTPSVINMTNDSTDVSSLNISSTSSSESLASTARGFLDATKIQDVDQITSRGVDVSSVPASTENSVKSTQATLDYANHTSTTSWITSDRNMTAMEPSQSKEMQGPTATPQPESSTFVTLGLMERKLDSTPVTVHEAITKQSGAKSTSAPVMTGTDGTVLTVSSSISAALTLVSHTSSLIKTEQPVTHMQKKTTGTDPPSILETNSVGEDPLVIAVIFVFIVTVGILALICFLRYRQRSGQLQFRRLQDLPMDDMMEDTPLSLYSF</sequence>
<dbReference type="Proteomes" id="UP000694421">
    <property type="component" value="Unplaced"/>
</dbReference>
<feature type="signal peptide" evidence="3">
    <location>
        <begin position="1"/>
        <end position="23"/>
    </location>
</feature>
<protein>
    <submittedName>
        <fullName evidence="4">Uncharacterized protein</fullName>
    </submittedName>
</protein>
<dbReference type="Ensembl" id="ENSSMRT00000027748.1">
    <property type="protein sequence ID" value="ENSSMRP00000023691.1"/>
    <property type="gene ID" value="ENSSMRG00000018376.1"/>
</dbReference>
<evidence type="ECO:0000313" key="5">
    <source>
        <dbReference type="Proteomes" id="UP000694421"/>
    </source>
</evidence>
<keyword evidence="3" id="KW-0732">Signal</keyword>
<keyword evidence="2" id="KW-1133">Transmembrane helix</keyword>
<feature type="transmembrane region" description="Helical" evidence="2">
    <location>
        <begin position="254"/>
        <end position="277"/>
    </location>
</feature>